<organism evidence="1 2">
    <name type="scientific">Hibiscus sabdariffa</name>
    <name type="common">roselle</name>
    <dbReference type="NCBI Taxonomy" id="183260"/>
    <lineage>
        <taxon>Eukaryota</taxon>
        <taxon>Viridiplantae</taxon>
        <taxon>Streptophyta</taxon>
        <taxon>Embryophyta</taxon>
        <taxon>Tracheophyta</taxon>
        <taxon>Spermatophyta</taxon>
        <taxon>Magnoliopsida</taxon>
        <taxon>eudicotyledons</taxon>
        <taxon>Gunneridae</taxon>
        <taxon>Pentapetalae</taxon>
        <taxon>rosids</taxon>
        <taxon>malvids</taxon>
        <taxon>Malvales</taxon>
        <taxon>Malvaceae</taxon>
        <taxon>Malvoideae</taxon>
        <taxon>Hibiscus</taxon>
    </lineage>
</organism>
<reference evidence="1 2" key="1">
    <citation type="journal article" date="2024" name="G3 (Bethesda)">
        <title>Genome assembly of Hibiscus sabdariffa L. provides insights into metabolisms of medicinal natural products.</title>
        <authorList>
            <person name="Kim T."/>
        </authorList>
    </citation>
    <scope>NUCLEOTIDE SEQUENCE [LARGE SCALE GENOMIC DNA]</scope>
    <source>
        <strain evidence="1">TK-2024</strain>
        <tissue evidence="1">Old leaves</tissue>
    </source>
</reference>
<dbReference type="Proteomes" id="UP001472677">
    <property type="component" value="Unassembled WGS sequence"/>
</dbReference>
<sequence>MYKLPFVNMCSNIYGQILASLVMTKVEDESYGLYIVKRDGIHLPLVRHAMTLEDAFNKLKCVTYKKAKVEEELLSACLLPNLTAPAVRWGSWW</sequence>
<comment type="caution">
    <text evidence="1">The sequence shown here is derived from an EMBL/GenBank/DDBJ whole genome shotgun (WGS) entry which is preliminary data.</text>
</comment>
<accession>A0ABR2AM48</accession>
<proteinExistence type="predicted"/>
<evidence type="ECO:0000313" key="2">
    <source>
        <dbReference type="Proteomes" id="UP001472677"/>
    </source>
</evidence>
<dbReference type="Gene3D" id="3.90.1150.10">
    <property type="entry name" value="Aspartate Aminotransferase, domain 1"/>
    <property type="match status" value="1"/>
</dbReference>
<dbReference type="Gene3D" id="3.40.640.10">
    <property type="entry name" value="Type I PLP-dependent aspartate aminotransferase-like (Major domain)"/>
    <property type="match status" value="1"/>
</dbReference>
<gene>
    <name evidence="1" type="ORF">V6N12_009727</name>
</gene>
<dbReference type="EMBL" id="JBBPBM010000563">
    <property type="protein sequence ID" value="KAK8494130.1"/>
    <property type="molecule type" value="Genomic_DNA"/>
</dbReference>
<dbReference type="InterPro" id="IPR015422">
    <property type="entry name" value="PyrdxlP-dep_Trfase_small"/>
</dbReference>
<keyword evidence="2" id="KW-1185">Reference proteome</keyword>
<protein>
    <submittedName>
        <fullName evidence="1">Uncharacterized protein</fullName>
    </submittedName>
</protein>
<evidence type="ECO:0000313" key="1">
    <source>
        <dbReference type="EMBL" id="KAK8494130.1"/>
    </source>
</evidence>
<name>A0ABR2AM48_9ROSI</name>
<dbReference type="InterPro" id="IPR015421">
    <property type="entry name" value="PyrdxlP-dep_Trfase_major"/>
</dbReference>